<evidence type="ECO:0000313" key="4">
    <source>
        <dbReference type="Proteomes" id="UP001501475"/>
    </source>
</evidence>
<dbReference type="EMBL" id="BAAAPN010000022">
    <property type="protein sequence ID" value="GAA1750553.1"/>
    <property type="molecule type" value="Genomic_DNA"/>
</dbReference>
<proteinExistence type="predicted"/>
<dbReference type="EMBL" id="BAAAPN010000021">
    <property type="protein sequence ID" value="GAA1750018.1"/>
    <property type="molecule type" value="Genomic_DNA"/>
</dbReference>
<dbReference type="InterPro" id="IPR003615">
    <property type="entry name" value="HNH_nuc"/>
</dbReference>
<accession>A0ABN2K7X8</accession>
<evidence type="ECO:0000313" key="3">
    <source>
        <dbReference type="EMBL" id="GAA1750553.1"/>
    </source>
</evidence>
<reference evidence="2 4" key="2">
    <citation type="journal article" date="2019" name="Int. J. Syst. Evol. Microbiol.">
        <title>The Global Catalogue of Microorganisms (GCM) 10K type strain sequencing project: providing services to taxonomists for standard genome sequencing and annotation.</title>
        <authorList>
            <consortium name="The Broad Institute Genomics Platform"/>
            <consortium name="The Broad Institute Genome Sequencing Center for Infectious Disease"/>
            <person name="Wu L."/>
            <person name="Ma J."/>
        </authorList>
    </citation>
    <scope>NUCLEOTIDE SEQUENCE [LARGE SCALE GENOMIC DNA]</scope>
    <source>
        <strain evidence="2 4">JCM 15591</strain>
    </source>
</reference>
<name>A0ABN2K7X8_9MICO</name>
<comment type="caution">
    <text evidence="2">The sequence shown here is derived from an EMBL/GenBank/DDBJ whole genome shotgun (WGS) entry which is preliminary data.</text>
</comment>
<sequence length="373" mass="41298">MCPALQGPAAYRLRNEFDLPAGRAGLALTSRMAGRGYFAGGSRAEPDPSALRGAYRTTDPEVCQAGQVLSVDEEWELRRAAGAWLALRTNDGTDAISREILTEFTFHGERLPLVDRGRGIRKPAICQAALSLMTVHTPDGHSRPYEDVQGRDGLPRYKLRADAPGTAENLAVARAQELKLPVIWLIGVAPGWFQAIFPVYVIGSEPTLDQFVLAYDRAQAMPLPQSAAPSPLEETLRRYAVRETRQRFHQPVFRSMVMRAYETTCAVCSLRHTQLLDAAHIVDDAEEAGVASVRNGLALCKIHHAPYDVGILGISADYRVGIRDDILREVDGPLFEHGIKGLHVTRLMKLPARRSDRPDPDLLAWRFDRFESA</sequence>
<keyword evidence="4" id="KW-1185">Reference proteome</keyword>
<gene>
    <name evidence="2" type="ORF">GCM10009810_07970</name>
    <name evidence="3" type="ORF">GCM10009810_08680</name>
</gene>
<feature type="domain" description="HNH nuclease" evidence="1">
    <location>
        <begin position="265"/>
        <end position="314"/>
    </location>
</feature>
<evidence type="ECO:0000259" key="1">
    <source>
        <dbReference type="Pfam" id="PF13391"/>
    </source>
</evidence>
<reference evidence="2" key="3">
    <citation type="submission" date="2023-12" db="EMBL/GenBank/DDBJ databases">
        <authorList>
            <person name="Sun Q."/>
            <person name="Inoue M."/>
        </authorList>
    </citation>
    <scope>NUCLEOTIDE SEQUENCE</scope>
    <source>
        <strain evidence="2">JCM 15591</strain>
    </source>
</reference>
<keyword evidence="2" id="KW-0540">Nuclease</keyword>
<protein>
    <submittedName>
        <fullName evidence="2">HNH endonuclease</fullName>
    </submittedName>
</protein>
<dbReference type="Pfam" id="PF13391">
    <property type="entry name" value="HNH_2"/>
    <property type="match status" value="1"/>
</dbReference>
<dbReference type="Proteomes" id="UP001501475">
    <property type="component" value="Unassembled WGS sequence"/>
</dbReference>
<dbReference type="GO" id="GO:0004519">
    <property type="term" value="F:endonuclease activity"/>
    <property type="evidence" value="ECO:0007669"/>
    <property type="project" value="UniProtKB-KW"/>
</dbReference>
<organism evidence="2 4">
    <name type="scientific">Nostocoides vanveenii</name>
    <dbReference type="NCBI Taxonomy" id="330835"/>
    <lineage>
        <taxon>Bacteria</taxon>
        <taxon>Bacillati</taxon>
        <taxon>Actinomycetota</taxon>
        <taxon>Actinomycetes</taxon>
        <taxon>Micrococcales</taxon>
        <taxon>Intrasporangiaceae</taxon>
        <taxon>Nostocoides</taxon>
    </lineage>
</organism>
<reference evidence="3" key="1">
    <citation type="journal article" date="2014" name="Int. J. Syst. Evol. Microbiol.">
        <title>Complete genome of a new Firmicutes species belonging to the dominant human colonic microbiota ('Ruminococcus bicirculans') reveals two chromosomes and a selective capacity to utilize plant glucans.</title>
        <authorList>
            <consortium name="NISC Comparative Sequencing Program"/>
            <person name="Wegmann U."/>
            <person name="Louis P."/>
            <person name="Goesmann A."/>
            <person name="Henrissat B."/>
            <person name="Duncan S.H."/>
            <person name="Flint H.J."/>
        </authorList>
    </citation>
    <scope>NUCLEOTIDE SEQUENCE</scope>
    <source>
        <strain evidence="3">JCM 15591</strain>
    </source>
</reference>
<evidence type="ECO:0000313" key="2">
    <source>
        <dbReference type="EMBL" id="GAA1750018.1"/>
    </source>
</evidence>
<keyword evidence="2" id="KW-0255">Endonuclease</keyword>
<keyword evidence="2" id="KW-0378">Hydrolase</keyword>